<feature type="domain" description="J" evidence="2">
    <location>
        <begin position="13"/>
        <end position="103"/>
    </location>
</feature>
<feature type="compositionally biased region" description="Polar residues" evidence="1">
    <location>
        <begin position="130"/>
        <end position="141"/>
    </location>
</feature>
<evidence type="ECO:0000259" key="2">
    <source>
        <dbReference type="PROSITE" id="PS50076"/>
    </source>
</evidence>
<sequence>MELEVSRILTCSSHYEVLGLNQPDGKPVFVDALQVRRRYKELAIRVHPDKNRADGNGDRCSVTVRCSDPVVVTVDAEAAFKRLSEAYECLVDEASQHRYLQTLQRQSAAVKHQTTNKPKPKYRRKRKASPQPQTEENTSLPTRRRTPEEIWQQFQREEEEMARQQFHANGFDRVYESRPSSERGINSSPPAVSAEKQQEILSSDLDARAKQWTTWSNPTAKRAKVGLSTTNSVGDSVASKSTAKMACCLLCRRKFPTIEALSRHETLSKLHLANLQGRQTKKSDDGP</sequence>
<evidence type="ECO:0000313" key="3">
    <source>
        <dbReference type="EMBL" id="GMF66201.1"/>
    </source>
</evidence>
<name>A0A9W7DAU0_9STRA</name>
<dbReference type="PANTHER" id="PTHR45270:SF4">
    <property type="entry name" value="CHAPERONE DNAJ-DOMAIN SUPERFAMILY PROTEIN"/>
    <property type="match status" value="1"/>
</dbReference>
<dbReference type="EMBL" id="BSXW01012568">
    <property type="protein sequence ID" value="GMF66201.1"/>
    <property type="molecule type" value="Genomic_DNA"/>
</dbReference>
<dbReference type="AlphaFoldDB" id="A0A9W7DAU0"/>
<dbReference type="Pfam" id="PF23217">
    <property type="entry name" value="DUF7066"/>
    <property type="match status" value="1"/>
</dbReference>
<dbReference type="PANTHER" id="PTHR45270">
    <property type="entry name" value="OS03G0832900 PROTEIN"/>
    <property type="match status" value="1"/>
</dbReference>
<feature type="compositionally biased region" description="Basic residues" evidence="1">
    <location>
        <begin position="118"/>
        <end position="128"/>
    </location>
</feature>
<protein>
    <submittedName>
        <fullName evidence="3">Unnamed protein product</fullName>
    </submittedName>
</protein>
<dbReference type="PRINTS" id="PR00625">
    <property type="entry name" value="JDOMAIN"/>
</dbReference>
<dbReference type="SUPFAM" id="SSF46565">
    <property type="entry name" value="Chaperone J-domain"/>
    <property type="match status" value="1"/>
</dbReference>
<dbReference type="PROSITE" id="PS50076">
    <property type="entry name" value="DNAJ_2"/>
    <property type="match status" value="1"/>
</dbReference>
<dbReference type="CDD" id="cd06257">
    <property type="entry name" value="DnaJ"/>
    <property type="match status" value="1"/>
</dbReference>
<evidence type="ECO:0000313" key="4">
    <source>
        <dbReference type="Proteomes" id="UP001165083"/>
    </source>
</evidence>
<evidence type="ECO:0000256" key="1">
    <source>
        <dbReference type="SAM" id="MobiDB-lite"/>
    </source>
</evidence>
<proteinExistence type="predicted"/>
<dbReference type="InterPro" id="IPR055494">
    <property type="entry name" value="DUF7066"/>
</dbReference>
<organism evidence="3 4">
    <name type="scientific">Phytophthora lilii</name>
    <dbReference type="NCBI Taxonomy" id="2077276"/>
    <lineage>
        <taxon>Eukaryota</taxon>
        <taxon>Sar</taxon>
        <taxon>Stramenopiles</taxon>
        <taxon>Oomycota</taxon>
        <taxon>Peronosporomycetes</taxon>
        <taxon>Peronosporales</taxon>
        <taxon>Peronosporaceae</taxon>
        <taxon>Phytophthora</taxon>
    </lineage>
</organism>
<gene>
    <name evidence="3" type="ORF">Plil01_001871300</name>
</gene>
<dbReference type="OrthoDB" id="10250354at2759"/>
<dbReference type="InterPro" id="IPR036869">
    <property type="entry name" value="J_dom_sf"/>
</dbReference>
<dbReference type="SMART" id="SM00271">
    <property type="entry name" value="DnaJ"/>
    <property type="match status" value="1"/>
</dbReference>
<dbReference type="Gene3D" id="1.10.287.110">
    <property type="entry name" value="DnaJ domain"/>
    <property type="match status" value="1"/>
</dbReference>
<accession>A0A9W7DAU0</accession>
<feature type="region of interest" description="Disordered" evidence="1">
    <location>
        <begin position="175"/>
        <end position="197"/>
    </location>
</feature>
<comment type="caution">
    <text evidence="3">The sequence shown here is derived from an EMBL/GenBank/DDBJ whole genome shotgun (WGS) entry which is preliminary data.</text>
</comment>
<feature type="region of interest" description="Disordered" evidence="1">
    <location>
        <begin position="104"/>
        <end position="147"/>
    </location>
</feature>
<feature type="compositionally biased region" description="Polar residues" evidence="1">
    <location>
        <begin position="104"/>
        <end position="116"/>
    </location>
</feature>
<dbReference type="InterPro" id="IPR001623">
    <property type="entry name" value="DnaJ_domain"/>
</dbReference>
<dbReference type="Proteomes" id="UP001165083">
    <property type="component" value="Unassembled WGS sequence"/>
</dbReference>
<keyword evidence="4" id="KW-1185">Reference proteome</keyword>
<reference evidence="3" key="1">
    <citation type="submission" date="2023-04" db="EMBL/GenBank/DDBJ databases">
        <title>Phytophthora lilii NBRC 32176.</title>
        <authorList>
            <person name="Ichikawa N."/>
            <person name="Sato H."/>
            <person name="Tonouchi N."/>
        </authorList>
    </citation>
    <scope>NUCLEOTIDE SEQUENCE</scope>
    <source>
        <strain evidence="3">NBRC 32176</strain>
    </source>
</reference>